<dbReference type="Gene3D" id="1.20.1260.60">
    <property type="entry name" value="Vacuolar protein sorting-associated protein Ist1"/>
    <property type="match status" value="1"/>
</dbReference>
<feature type="region of interest" description="Disordered" evidence="2">
    <location>
        <begin position="178"/>
        <end position="209"/>
    </location>
</feature>
<dbReference type="InterPro" id="IPR042277">
    <property type="entry name" value="IST1-like"/>
</dbReference>
<proteinExistence type="inferred from homology"/>
<dbReference type="OrthoDB" id="29853at2759"/>
<evidence type="ECO:0000313" key="3">
    <source>
        <dbReference type="EMBL" id="KZT42690.1"/>
    </source>
</evidence>
<evidence type="ECO:0000313" key="4">
    <source>
        <dbReference type="Proteomes" id="UP000076798"/>
    </source>
</evidence>
<evidence type="ECO:0000256" key="2">
    <source>
        <dbReference type="SAM" id="MobiDB-lite"/>
    </source>
</evidence>
<dbReference type="AlphaFoldDB" id="A0A166HGJ0"/>
<reference evidence="3 4" key="1">
    <citation type="journal article" date="2016" name="Mol. Biol. Evol.">
        <title>Comparative Genomics of Early-Diverging Mushroom-Forming Fungi Provides Insights into the Origins of Lignocellulose Decay Capabilities.</title>
        <authorList>
            <person name="Nagy L.G."/>
            <person name="Riley R."/>
            <person name="Tritt A."/>
            <person name="Adam C."/>
            <person name="Daum C."/>
            <person name="Floudas D."/>
            <person name="Sun H."/>
            <person name="Yadav J.S."/>
            <person name="Pangilinan J."/>
            <person name="Larsson K.H."/>
            <person name="Matsuura K."/>
            <person name="Barry K."/>
            <person name="Labutti K."/>
            <person name="Kuo R."/>
            <person name="Ohm R.A."/>
            <person name="Bhattacharya S.S."/>
            <person name="Shirouzu T."/>
            <person name="Yoshinaga Y."/>
            <person name="Martin F.M."/>
            <person name="Grigoriev I.V."/>
            <person name="Hibbett D.S."/>
        </authorList>
    </citation>
    <scope>NUCLEOTIDE SEQUENCE [LARGE SCALE GENOMIC DNA]</scope>
    <source>
        <strain evidence="3 4">HHB10207 ss-3</strain>
    </source>
</reference>
<comment type="similarity">
    <text evidence="1">Belongs to the IST1 family.</text>
</comment>
<dbReference type="EMBL" id="KV428012">
    <property type="protein sequence ID" value="KZT42690.1"/>
    <property type="molecule type" value="Genomic_DNA"/>
</dbReference>
<gene>
    <name evidence="3" type="ORF">SISSUDRAFT_979792</name>
</gene>
<name>A0A166HGJ0_9AGAM</name>
<sequence length="221" mass="24727">MWNAARTKAGLRLAVQRLRMLQEKKTSLAKSARRDIATLLERHKLETARVKTENIINEDIYVELLELLELYCELLLARFGLLDMNTREPDPGVKEGVCAVIFAAQRTELKELHVLREMLMQKYGREFSVCAVENREGCVPERVVRRVAVSTPGQELVDGYLKEIAAAYKIGLSELGGDEEEGAASGAGAAAEPGEESGETEPPKDEVDELTRRFEALKKQR</sequence>
<organism evidence="3 4">
    <name type="scientific">Sistotremastrum suecicum HHB10207 ss-3</name>
    <dbReference type="NCBI Taxonomy" id="1314776"/>
    <lineage>
        <taxon>Eukaryota</taxon>
        <taxon>Fungi</taxon>
        <taxon>Dikarya</taxon>
        <taxon>Basidiomycota</taxon>
        <taxon>Agaricomycotina</taxon>
        <taxon>Agaricomycetes</taxon>
        <taxon>Sistotremastrales</taxon>
        <taxon>Sistotremastraceae</taxon>
        <taxon>Sistotremastrum</taxon>
    </lineage>
</organism>
<dbReference type="PANTHER" id="PTHR12161:SF5">
    <property type="entry name" value="IST1 HOMOLOG"/>
    <property type="match status" value="1"/>
</dbReference>
<evidence type="ECO:0000256" key="1">
    <source>
        <dbReference type="ARBA" id="ARBA00005536"/>
    </source>
</evidence>
<feature type="compositionally biased region" description="Low complexity" evidence="2">
    <location>
        <begin position="183"/>
        <end position="192"/>
    </location>
</feature>
<dbReference type="PANTHER" id="PTHR12161">
    <property type="entry name" value="IST1 FAMILY MEMBER"/>
    <property type="match status" value="1"/>
</dbReference>
<dbReference type="FunFam" id="1.20.1260.60:FF:000002">
    <property type="entry name" value="Vacuolar protein sorting-associated protein IST1"/>
    <property type="match status" value="1"/>
</dbReference>
<dbReference type="STRING" id="1314776.A0A166HGJ0"/>
<dbReference type="InterPro" id="IPR005061">
    <property type="entry name" value="Ist1"/>
</dbReference>
<dbReference type="Proteomes" id="UP000076798">
    <property type="component" value="Unassembled WGS sequence"/>
</dbReference>
<dbReference type="GO" id="GO:0015031">
    <property type="term" value="P:protein transport"/>
    <property type="evidence" value="ECO:0007669"/>
    <property type="project" value="InterPro"/>
</dbReference>
<keyword evidence="4" id="KW-1185">Reference proteome</keyword>
<accession>A0A166HGJ0</accession>
<protein>
    <submittedName>
        <fullName evidence="3">DUF292-domain-containing protein</fullName>
    </submittedName>
</protein>
<dbReference type="Pfam" id="PF03398">
    <property type="entry name" value="Ist1"/>
    <property type="match status" value="1"/>
</dbReference>